<dbReference type="EMBL" id="PUBV01000022">
    <property type="protein sequence ID" value="PWB06564.1"/>
    <property type="molecule type" value="Genomic_DNA"/>
</dbReference>
<name>A0A2V1IUM9_9BACT</name>
<dbReference type="InterPro" id="IPR023347">
    <property type="entry name" value="Lysozyme_dom_sf"/>
</dbReference>
<keyword evidence="4" id="KW-0732">Signal</keyword>
<accession>A0A2V1IUM9</accession>
<evidence type="ECO:0000256" key="3">
    <source>
        <dbReference type="RuleBase" id="RU003788"/>
    </source>
</evidence>
<dbReference type="Proteomes" id="UP000244925">
    <property type="component" value="Unassembled WGS sequence"/>
</dbReference>
<dbReference type="InterPro" id="IPR023346">
    <property type="entry name" value="Lysozyme-like_dom_sf"/>
</dbReference>
<comment type="catalytic activity">
    <reaction evidence="3">
        <text>Hydrolysis of (1-&gt;4)-beta-linkages between N-acetylmuramic acid and N-acetyl-D-glucosamine residues in a peptidoglycan and between N-acetyl-D-glucosamine residues in chitodextrins.</text>
        <dbReference type="EC" id="3.2.1.17"/>
    </reaction>
</comment>
<evidence type="ECO:0000313" key="5">
    <source>
        <dbReference type="EMBL" id="PWB06564.1"/>
    </source>
</evidence>
<dbReference type="GO" id="GO:0031640">
    <property type="term" value="P:killing of cells of another organism"/>
    <property type="evidence" value="ECO:0007669"/>
    <property type="project" value="UniProtKB-KW"/>
</dbReference>
<reference evidence="6" key="1">
    <citation type="submission" date="2018-02" db="EMBL/GenBank/DDBJ databases">
        <authorList>
            <person name="Clavel T."/>
            <person name="Strowig T."/>
        </authorList>
    </citation>
    <scope>NUCLEOTIDE SEQUENCE [LARGE SCALE GENOMIC DNA]</scope>
    <source>
        <strain evidence="6">DSM 100764</strain>
    </source>
</reference>
<comment type="similarity">
    <text evidence="3">Belongs to the glycosyl hydrolase 24 family.</text>
</comment>
<feature type="chain" id="PRO_5015890098" description="Lysozyme" evidence="4">
    <location>
        <begin position="24"/>
        <end position="162"/>
    </location>
</feature>
<gene>
    <name evidence="5" type="ORF">C5O25_09815</name>
</gene>
<dbReference type="EC" id="3.2.1.17" evidence="3"/>
<dbReference type="GO" id="GO:0016998">
    <property type="term" value="P:cell wall macromolecule catabolic process"/>
    <property type="evidence" value="ECO:0007669"/>
    <property type="project" value="InterPro"/>
</dbReference>
<protein>
    <recommendedName>
        <fullName evidence="3">Lysozyme</fullName>
        <ecNumber evidence="3">3.2.1.17</ecNumber>
    </recommendedName>
</protein>
<dbReference type="GeneID" id="93423741"/>
<dbReference type="GO" id="GO:0009253">
    <property type="term" value="P:peptidoglycan catabolic process"/>
    <property type="evidence" value="ECO:0007669"/>
    <property type="project" value="InterPro"/>
</dbReference>
<dbReference type="GO" id="GO:0042742">
    <property type="term" value="P:defense response to bacterium"/>
    <property type="evidence" value="ECO:0007669"/>
    <property type="project" value="UniProtKB-KW"/>
</dbReference>
<sequence length="162" mass="18936">MKKFLMFFMALLTLVTATPTANAKRSIMELPLFERAVLIIKKFETLHKPKHWPTICYGHVVQRGEHFTRRQYSESEADALLRRDYAKFCELYKEYGRDKYILAALAYNIGPGAVNKSSVLKKLKRGDRNIFKAYTSHCHYKGKWHSGLHKRRLTELAVLYVP</sequence>
<dbReference type="InterPro" id="IPR002196">
    <property type="entry name" value="Glyco_hydro_24"/>
</dbReference>
<organism evidence="5 6">
    <name type="scientific">Paramuribaculum intestinale</name>
    <dbReference type="NCBI Taxonomy" id="2094151"/>
    <lineage>
        <taxon>Bacteria</taxon>
        <taxon>Pseudomonadati</taxon>
        <taxon>Bacteroidota</taxon>
        <taxon>Bacteroidia</taxon>
        <taxon>Bacteroidales</taxon>
        <taxon>Muribaculaceae</taxon>
        <taxon>Paramuribaculum</taxon>
    </lineage>
</organism>
<keyword evidence="2 3" id="KW-0081">Bacteriolytic enzyme</keyword>
<evidence type="ECO:0000256" key="2">
    <source>
        <dbReference type="ARBA" id="ARBA00022638"/>
    </source>
</evidence>
<comment type="caution">
    <text evidence="5">The sequence shown here is derived from an EMBL/GenBank/DDBJ whole genome shotgun (WGS) entry which is preliminary data.</text>
</comment>
<evidence type="ECO:0000256" key="4">
    <source>
        <dbReference type="SAM" id="SignalP"/>
    </source>
</evidence>
<keyword evidence="3" id="KW-0378">Hydrolase</keyword>
<keyword evidence="1 3" id="KW-0929">Antimicrobial</keyword>
<dbReference type="Pfam" id="PF00959">
    <property type="entry name" value="Phage_lysozyme"/>
    <property type="match status" value="1"/>
</dbReference>
<feature type="signal peptide" evidence="4">
    <location>
        <begin position="1"/>
        <end position="23"/>
    </location>
</feature>
<dbReference type="RefSeq" id="WP_107036569.1">
    <property type="nucleotide sequence ID" value="NZ_CP098825.1"/>
</dbReference>
<dbReference type="AlphaFoldDB" id="A0A2V1IUM9"/>
<proteinExistence type="inferred from homology"/>
<dbReference type="Gene3D" id="1.10.530.40">
    <property type="match status" value="1"/>
</dbReference>
<evidence type="ECO:0000256" key="1">
    <source>
        <dbReference type="ARBA" id="ARBA00022529"/>
    </source>
</evidence>
<evidence type="ECO:0000313" key="6">
    <source>
        <dbReference type="Proteomes" id="UP000244925"/>
    </source>
</evidence>
<dbReference type="GO" id="GO:0003796">
    <property type="term" value="F:lysozyme activity"/>
    <property type="evidence" value="ECO:0007669"/>
    <property type="project" value="UniProtKB-EC"/>
</dbReference>
<keyword evidence="3" id="KW-0326">Glycosidase</keyword>
<keyword evidence="6" id="KW-1185">Reference proteome</keyword>
<dbReference type="SUPFAM" id="SSF53955">
    <property type="entry name" value="Lysozyme-like"/>
    <property type="match status" value="1"/>
</dbReference>